<accession>A0AAQ1UFZ8</accession>
<comment type="caution">
    <text evidence="1">The sequence shown here is derived from an EMBL/GenBank/DDBJ whole genome shotgun (WGS) entry which is preliminary data.</text>
</comment>
<sequence length="52" mass="5987">MAMPLATNVIATTYCNLSLMPKLYQLSINIYINSKNIRQIKSLRCHTSQTVW</sequence>
<evidence type="ECO:0000313" key="1">
    <source>
        <dbReference type="EMBL" id="SUB78829.1"/>
    </source>
</evidence>
<proteinExistence type="predicted"/>
<dbReference type="EMBL" id="UGTJ01000001">
    <property type="protein sequence ID" value="SUB78829.1"/>
    <property type="molecule type" value="Genomic_DNA"/>
</dbReference>
<evidence type="ECO:0000313" key="2">
    <source>
        <dbReference type="Proteomes" id="UP000255283"/>
    </source>
</evidence>
<name>A0AAQ1UFZ8_9BACT</name>
<gene>
    <name evidence="1" type="ORF">NCTC13063_00075</name>
</gene>
<reference evidence="1 2" key="1">
    <citation type="submission" date="2018-06" db="EMBL/GenBank/DDBJ databases">
        <authorList>
            <consortium name="Pathogen Informatics"/>
            <person name="Doyle S."/>
        </authorList>
    </citation>
    <scope>NUCLEOTIDE SEQUENCE [LARGE SCALE GENOMIC DNA]</scope>
    <source>
        <strain evidence="1 2">NCTC13063</strain>
    </source>
</reference>
<dbReference type="AlphaFoldDB" id="A0AAQ1UFZ8"/>
<dbReference type="Proteomes" id="UP000255283">
    <property type="component" value="Unassembled WGS sequence"/>
</dbReference>
<protein>
    <submittedName>
        <fullName evidence="1">Uncharacterized protein</fullName>
    </submittedName>
</protein>
<organism evidence="1 2">
    <name type="scientific">Segatella buccae</name>
    <dbReference type="NCBI Taxonomy" id="28126"/>
    <lineage>
        <taxon>Bacteria</taxon>
        <taxon>Pseudomonadati</taxon>
        <taxon>Bacteroidota</taxon>
        <taxon>Bacteroidia</taxon>
        <taxon>Bacteroidales</taxon>
        <taxon>Prevotellaceae</taxon>
        <taxon>Segatella</taxon>
    </lineage>
</organism>